<reference evidence="3" key="1">
    <citation type="journal article" date="2019" name="Int. J. Syst. Evol. Microbiol.">
        <title>The Global Catalogue of Microorganisms (GCM) 10K type strain sequencing project: providing services to taxonomists for standard genome sequencing and annotation.</title>
        <authorList>
            <consortium name="The Broad Institute Genomics Platform"/>
            <consortium name="The Broad Institute Genome Sequencing Center for Infectious Disease"/>
            <person name="Wu L."/>
            <person name="Ma J."/>
        </authorList>
    </citation>
    <scope>NUCLEOTIDE SEQUENCE [LARGE SCALE GENOMIC DNA]</scope>
    <source>
        <strain evidence="3">CGMCC 4.6997</strain>
    </source>
</reference>
<name>A0ABW0NKU0_9MICO</name>
<organism evidence="2 3">
    <name type="scientific">Lysinimonas soli</name>
    <dbReference type="NCBI Taxonomy" id="1074233"/>
    <lineage>
        <taxon>Bacteria</taxon>
        <taxon>Bacillati</taxon>
        <taxon>Actinomycetota</taxon>
        <taxon>Actinomycetes</taxon>
        <taxon>Micrococcales</taxon>
        <taxon>Microbacteriaceae</taxon>
        <taxon>Lysinimonas</taxon>
    </lineage>
</organism>
<feature type="domain" description="Helicase XPB/Ssl2 N-terminal" evidence="1">
    <location>
        <begin position="351"/>
        <end position="483"/>
    </location>
</feature>
<dbReference type="EMBL" id="JBHSMG010000001">
    <property type="protein sequence ID" value="MFC5500637.1"/>
    <property type="molecule type" value="Genomic_DNA"/>
</dbReference>
<evidence type="ECO:0000259" key="1">
    <source>
        <dbReference type="Pfam" id="PF13625"/>
    </source>
</evidence>
<dbReference type="Proteomes" id="UP001596039">
    <property type="component" value="Unassembled WGS sequence"/>
</dbReference>
<keyword evidence="3" id="KW-1185">Reference proteome</keyword>
<comment type="caution">
    <text evidence="2">The sequence shown here is derived from an EMBL/GenBank/DDBJ whole genome shotgun (WGS) entry which is preliminary data.</text>
</comment>
<keyword evidence="2" id="KW-0547">Nucleotide-binding</keyword>
<dbReference type="Pfam" id="PF13625">
    <property type="entry name" value="Helicase_C_3"/>
    <property type="match status" value="1"/>
</dbReference>
<keyword evidence="2" id="KW-0067">ATP-binding</keyword>
<accession>A0ABW0NKU0</accession>
<evidence type="ECO:0000313" key="3">
    <source>
        <dbReference type="Proteomes" id="UP001596039"/>
    </source>
</evidence>
<dbReference type="RefSeq" id="WP_386738229.1">
    <property type="nucleotide sequence ID" value="NZ_JBHSMG010000001.1"/>
</dbReference>
<gene>
    <name evidence="2" type="ORF">ACFPJ4_00120</name>
</gene>
<protein>
    <submittedName>
        <fullName evidence="2">Helicase-associated domain-containing protein</fullName>
    </submittedName>
</protein>
<dbReference type="GO" id="GO:0004386">
    <property type="term" value="F:helicase activity"/>
    <property type="evidence" value="ECO:0007669"/>
    <property type="project" value="UniProtKB-KW"/>
</dbReference>
<keyword evidence="2" id="KW-0378">Hydrolase</keyword>
<keyword evidence="2" id="KW-0347">Helicase</keyword>
<proteinExistence type="predicted"/>
<evidence type="ECO:0000313" key="2">
    <source>
        <dbReference type="EMBL" id="MFC5500637.1"/>
    </source>
</evidence>
<dbReference type="InterPro" id="IPR032830">
    <property type="entry name" value="XPB/Ssl2_N"/>
</dbReference>
<sequence>MPATSGSALALAARLRALDDDALTRLVTDRGVRQQGIRDFFDLAEALLDRASVQTALQRLDRPTLALLAVAGELAATTGAPTAGQLADALGATRQEVDERIATGVAAGLLGEESGRVAPWDAVVEQLTAWPAFGLPSRTELVGGTPPPALEPVSESDARFVDRGAGDRAFATVTAVTELLLALRDEPARQLARGGVALPDGRRLAALAGVESDQVDVLLDIASRAGLATLEGGSWSPSGAAAAWLAGARLERWAALASGWLERLPDELRLVLRQLAHAVWGERLADFVTWLYPAGGDWIRQRLSTVGHEAELLGLVGGATPSTPGTALLVDGVEAASTAMADLFPAEVEQVYVQHDLSIIAPGPLVAAVDNRLRGLADVEARGVASTYRVTGASLTRAMIAGETSASITEFLTGISLTGIPQPLDYLLADTAARFGTLRVGALDPGATSGGGFGMASYVHSNDTALLHQLAVDQNLAPLALRADDEHRLLSRIDMAPVYWALADARYPVVAEDAEGRIIELRRERRVGAGGALSDDTAAILVARVRSGSAVTPEETGQAWLARQLETAVKNKMAVVVSVRLPDGSDVDYHLEPASMASGRLRARDRRADIERTLPLSSITAVRPA</sequence>